<name>A0A6N6K342_9ENTR</name>
<proteinExistence type="predicted"/>
<reference evidence="1 2" key="1">
    <citation type="submission" date="2018-08" db="EMBL/GenBank/DDBJ databases">
        <title>Complete genomic analysis of a Citrobacter pasteurii isolated from cockles (Cerastoderma edule) containing a new chromosomic qnrB allele.</title>
        <authorList>
            <person name="Rodrigues A."/>
            <person name="Baptista T."/>
            <person name="Quesada A."/>
            <person name="Campos M.J."/>
        </authorList>
    </citation>
    <scope>NUCLEOTIDE SEQUENCE [LARGE SCALE GENOMIC DNA]</scope>
    <source>
        <strain evidence="1 2">BA18</strain>
    </source>
</reference>
<dbReference type="EMBL" id="QRDC01000014">
    <property type="protein sequence ID" value="KAA1276423.1"/>
    <property type="molecule type" value="Genomic_DNA"/>
</dbReference>
<comment type="caution">
    <text evidence="1">The sequence shown here is derived from an EMBL/GenBank/DDBJ whole genome shotgun (WGS) entry which is preliminary data.</text>
</comment>
<evidence type="ECO:0000313" key="1">
    <source>
        <dbReference type="EMBL" id="KAA1276423.1"/>
    </source>
</evidence>
<dbReference type="Proteomes" id="UP000468420">
    <property type="component" value="Unassembled WGS sequence"/>
</dbReference>
<protein>
    <submittedName>
        <fullName evidence="1">Uncharacterized protein</fullName>
    </submittedName>
</protein>
<gene>
    <name evidence="1" type="ORF">DXF85_17205</name>
</gene>
<dbReference type="AlphaFoldDB" id="A0A6N6K342"/>
<sequence>MTLLPCTLSLYKYVYSGMIVHFRYRISKNHSFALIYIILLSGRCRQKGVDRRELFSADDDWIIAENTLFTLL</sequence>
<accession>A0A6N6K342</accession>
<organism evidence="1 2">
    <name type="scientific">Citrobacter pasteurii</name>
    <dbReference type="NCBI Taxonomy" id="1563222"/>
    <lineage>
        <taxon>Bacteria</taxon>
        <taxon>Pseudomonadati</taxon>
        <taxon>Pseudomonadota</taxon>
        <taxon>Gammaproteobacteria</taxon>
        <taxon>Enterobacterales</taxon>
        <taxon>Enterobacteriaceae</taxon>
        <taxon>Citrobacter</taxon>
    </lineage>
</organism>
<evidence type="ECO:0000313" key="2">
    <source>
        <dbReference type="Proteomes" id="UP000468420"/>
    </source>
</evidence>